<dbReference type="AlphaFoldDB" id="A0ABD3A0D8"/>
<sequence>MIRLTTTYKRIYDDFLVPSMFSLVQEVPCALFDEYAPDYEITCNREVLKNEKFINNVTSNSNAPFSTKINIMADFYMHDEEEDCIHGKTELDTYLKKKIHTSKPDE</sequence>
<accession>A0ABD3A0D8</accession>
<comment type="caution">
    <text evidence="1">The sequence shown here is derived from an EMBL/GenBank/DDBJ whole genome shotgun (WGS) entry which is preliminary data.</text>
</comment>
<keyword evidence="2" id="KW-1185">Reference proteome</keyword>
<organism evidence="1 2">
    <name type="scientific">Cinchona calisaya</name>
    <dbReference type="NCBI Taxonomy" id="153742"/>
    <lineage>
        <taxon>Eukaryota</taxon>
        <taxon>Viridiplantae</taxon>
        <taxon>Streptophyta</taxon>
        <taxon>Embryophyta</taxon>
        <taxon>Tracheophyta</taxon>
        <taxon>Spermatophyta</taxon>
        <taxon>Magnoliopsida</taxon>
        <taxon>eudicotyledons</taxon>
        <taxon>Gunneridae</taxon>
        <taxon>Pentapetalae</taxon>
        <taxon>asterids</taxon>
        <taxon>lamiids</taxon>
        <taxon>Gentianales</taxon>
        <taxon>Rubiaceae</taxon>
        <taxon>Cinchonoideae</taxon>
        <taxon>Cinchoneae</taxon>
        <taxon>Cinchona</taxon>
    </lineage>
</organism>
<dbReference type="EMBL" id="JBJUIK010000006">
    <property type="protein sequence ID" value="KAL3524708.1"/>
    <property type="molecule type" value="Genomic_DNA"/>
</dbReference>
<dbReference type="Proteomes" id="UP001630127">
    <property type="component" value="Unassembled WGS sequence"/>
</dbReference>
<gene>
    <name evidence="1" type="ORF">ACH5RR_013080</name>
</gene>
<evidence type="ECO:0000313" key="1">
    <source>
        <dbReference type="EMBL" id="KAL3524708.1"/>
    </source>
</evidence>
<proteinExistence type="predicted"/>
<evidence type="ECO:0000313" key="2">
    <source>
        <dbReference type="Proteomes" id="UP001630127"/>
    </source>
</evidence>
<name>A0ABD3A0D8_9GENT</name>
<protein>
    <submittedName>
        <fullName evidence="1">Uncharacterized protein</fullName>
    </submittedName>
</protein>
<reference evidence="1 2" key="1">
    <citation type="submission" date="2024-11" db="EMBL/GenBank/DDBJ databases">
        <title>A near-complete genome assembly of Cinchona calisaya.</title>
        <authorList>
            <person name="Lian D.C."/>
            <person name="Zhao X.W."/>
            <person name="Wei L."/>
        </authorList>
    </citation>
    <scope>NUCLEOTIDE SEQUENCE [LARGE SCALE GENOMIC DNA]</scope>
    <source>
        <tissue evidence="1">Nenye</tissue>
    </source>
</reference>